<dbReference type="InterPro" id="IPR019196">
    <property type="entry name" value="ABC_transp_unknown"/>
</dbReference>
<dbReference type="EMBL" id="MHKO01000025">
    <property type="protein sequence ID" value="OGY92269.1"/>
    <property type="molecule type" value="Genomic_DNA"/>
</dbReference>
<evidence type="ECO:0000259" key="4">
    <source>
        <dbReference type="Pfam" id="PF23357"/>
    </source>
</evidence>
<feature type="domain" description="DUF7088" evidence="4">
    <location>
        <begin position="45"/>
        <end position="147"/>
    </location>
</feature>
<evidence type="ECO:0000256" key="1">
    <source>
        <dbReference type="SAM" id="MobiDB-lite"/>
    </source>
</evidence>
<accession>A0A1G2BUK9</accession>
<dbReference type="Pfam" id="PF23357">
    <property type="entry name" value="DUF7088"/>
    <property type="match status" value="1"/>
</dbReference>
<keyword evidence="2" id="KW-0812">Transmembrane</keyword>
<dbReference type="AlphaFoldDB" id="A0A1G2BUK9"/>
<keyword evidence="2" id="KW-0472">Membrane</keyword>
<protein>
    <submittedName>
        <fullName evidence="5">Uncharacterized protein</fullName>
    </submittedName>
</protein>
<feature type="compositionally biased region" description="Basic and acidic residues" evidence="1">
    <location>
        <begin position="428"/>
        <end position="444"/>
    </location>
</feature>
<organism evidence="5 6">
    <name type="scientific">Candidatus Komeilibacteria bacterium RIFCSPLOWO2_02_FULL_48_11</name>
    <dbReference type="NCBI Taxonomy" id="1798553"/>
    <lineage>
        <taxon>Bacteria</taxon>
        <taxon>Candidatus Komeiliibacteriota</taxon>
    </lineage>
</organism>
<gene>
    <name evidence="5" type="ORF">A3H70_03445</name>
</gene>
<evidence type="ECO:0000313" key="5">
    <source>
        <dbReference type="EMBL" id="OGY92269.1"/>
    </source>
</evidence>
<dbReference type="Proteomes" id="UP000178109">
    <property type="component" value="Unassembled WGS sequence"/>
</dbReference>
<feature type="transmembrane region" description="Helical" evidence="2">
    <location>
        <begin position="12"/>
        <end position="32"/>
    </location>
</feature>
<sequence length="545" mass="60928">MSLLQSKRQLNKANTLTAIIIVTIIALVVNIFSSQLFTRFDVTANKDYSISDTSKDILRNLPDVVNVKAYFTSNLPGYLVNTNRDVRDLLSEIETNARGNVIVTYLDPNQDEKIEQEARGLGIPTLQFNVVAKDQYQVTNGYLGIAVFFGDNKEIIPLVRDTSSLEYDIAAAISKVTRQDVPKIAFLKGHKAFTRDADLSQVGQLLEKQYDVRDWDVTSGDLMPEDITTLIIPGVREQLTKREQYAIDQFLMRGGSILVLQEGADINPSDLSVNKLNTGIDELLAQWGVRLNKNLVLDVSSEMAGFRTDTVQFFAPYPLWMKITKGGFNPESGIVNKLESLVMTWASSLEVLKEKLTDKTQAIDLARTTAQSWAQDDSFELNPQRIEAPKKEDRKSFVVATMLSGEFRSMFSKDSIPEPHPSPLLSKGEGKTEKAKVSDEEKNEFSGSTDKGRVIVVGDADFPVNDNVNRFKANAVFFQNLVDALASDEKLIAIRSKAVTDRPIKEVSDRVKNTIKWLNILGVSVLFTGYGLIRFARRKKARVEI</sequence>
<feature type="transmembrane region" description="Helical" evidence="2">
    <location>
        <begin position="517"/>
        <end position="536"/>
    </location>
</feature>
<dbReference type="InterPro" id="IPR055396">
    <property type="entry name" value="DUF7088"/>
</dbReference>
<proteinExistence type="predicted"/>
<feature type="region of interest" description="Disordered" evidence="1">
    <location>
        <begin position="411"/>
        <end position="446"/>
    </location>
</feature>
<feature type="domain" description="ABC-type uncharacterised transport system" evidence="3">
    <location>
        <begin position="182"/>
        <end position="467"/>
    </location>
</feature>
<reference evidence="5 6" key="1">
    <citation type="journal article" date="2016" name="Nat. Commun.">
        <title>Thousands of microbial genomes shed light on interconnected biogeochemical processes in an aquifer system.</title>
        <authorList>
            <person name="Anantharaman K."/>
            <person name="Brown C.T."/>
            <person name="Hug L.A."/>
            <person name="Sharon I."/>
            <person name="Castelle C.J."/>
            <person name="Probst A.J."/>
            <person name="Thomas B.C."/>
            <person name="Singh A."/>
            <person name="Wilkins M.J."/>
            <person name="Karaoz U."/>
            <person name="Brodie E.L."/>
            <person name="Williams K.H."/>
            <person name="Hubbard S.S."/>
            <person name="Banfield J.F."/>
        </authorList>
    </citation>
    <scope>NUCLEOTIDE SEQUENCE [LARGE SCALE GENOMIC DNA]</scope>
</reference>
<comment type="caution">
    <text evidence="5">The sequence shown here is derived from an EMBL/GenBank/DDBJ whole genome shotgun (WGS) entry which is preliminary data.</text>
</comment>
<evidence type="ECO:0000313" key="6">
    <source>
        <dbReference type="Proteomes" id="UP000178109"/>
    </source>
</evidence>
<name>A0A1G2BUK9_9BACT</name>
<evidence type="ECO:0000259" key="3">
    <source>
        <dbReference type="Pfam" id="PF09822"/>
    </source>
</evidence>
<evidence type="ECO:0000256" key="2">
    <source>
        <dbReference type="SAM" id="Phobius"/>
    </source>
</evidence>
<dbReference type="Pfam" id="PF09822">
    <property type="entry name" value="ABC_transp_aux"/>
    <property type="match status" value="1"/>
</dbReference>
<dbReference type="STRING" id="1798553.A3H70_03445"/>
<keyword evidence="2" id="KW-1133">Transmembrane helix</keyword>